<dbReference type="InterPro" id="IPR012677">
    <property type="entry name" value="Nucleotide-bd_a/b_plait_sf"/>
</dbReference>
<feature type="compositionally biased region" description="Low complexity" evidence="9">
    <location>
        <begin position="516"/>
        <end position="528"/>
    </location>
</feature>
<feature type="compositionally biased region" description="Basic and acidic residues" evidence="9">
    <location>
        <begin position="531"/>
        <end position="540"/>
    </location>
</feature>
<dbReference type="Pfam" id="PF00076">
    <property type="entry name" value="RRM_1"/>
    <property type="match status" value="1"/>
</dbReference>
<feature type="compositionally biased region" description="Polar residues" evidence="9">
    <location>
        <begin position="1"/>
        <end position="45"/>
    </location>
</feature>
<dbReference type="FunFam" id="3.30.70.330:FF:000167">
    <property type="entry name" value="protein boule-like isoform X1"/>
    <property type="match status" value="1"/>
</dbReference>
<dbReference type="PANTHER" id="PTHR11176:SF57">
    <property type="entry name" value="PROTEIN BOULE"/>
    <property type="match status" value="1"/>
</dbReference>
<dbReference type="InterPro" id="IPR000504">
    <property type="entry name" value="RRM_dom"/>
</dbReference>
<keyword evidence="5" id="KW-0810">Translation regulation</keyword>
<gene>
    <name evidence="11" type="ORF">DIABBA_LOCUS7946</name>
</gene>
<feature type="region of interest" description="Disordered" evidence="9">
    <location>
        <begin position="620"/>
        <end position="639"/>
    </location>
</feature>
<feature type="region of interest" description="Disordered" evidence="9">
    <location>
        <begin position="185"/>
        <end position="212"/>
    </location>
</feature>
<dbReference type="SMART" id="SM00360">
    <property type="entry name" value="RRM"/>
    <property type="match status" value="1"/>
</dbReference>
<dbReference type="InterPro" id="IPR035979">
    <property type="entry name" value="RBD_domain_sf"/>
</dbReference>
<feature type="region of interest" description="Disordered" evidence="9">
    <location>
        <begin position="486"/>
        <end position="553"/>
    </location>
</feature>
<evidence type="ECO:0000256" key="2">
    <source>
        <dbReference type="ARBA" id="ARBA00022473"/>
    </source>
</evidence>
<dbReference type="EMBL" id="OU898280">
    <property type="protein sequence ID" value="CAG9834658.1"/>
    <property type="molecule type" value="Genomic_DNA"/>
</dbReference>
<feature type="region of interest" description="Disordered" evidence="9">
    <location>
        <begin position="1"/>
        <end position="56"/>
    </location>
</feature>
<reference evidence="11" key="1">
    <citation type="submission" date="2022-01" db="EMBL/GenBank/DDBJ databases">
        <authorList>
            <person name="King R."/>
        </authorList>
    </citation>
    <scope>NUCLEOTIDE SEQUENCE</scope>
</reference>
<keyword evidence="4" id="KW-0221">Differentiation</keyword>
<feature type="compositionally biased region" description="Basic and acidic residues" evidence="9">
    <location>
        <begin position="503"/>
        <end position="515"/>
    </location>
</feature>
<dbReference type="InterPro" id="IPR034988">
    <property type="entry name" value="DAZ_BOULE_RRM"/>
</dbReference>
<dbReference type="CDD" id="cd12412">
    <property type="entry name" value="RRM_DAZL_BOULE"/>
    <property type="match status" value="1"/>
</dbReference>
<protein>
    <recommendedName>
        <fullName evidence="10">RRM domain-containing protein</fullName>
    </recommendedName>
</protein>
<dbReference type="GO" id="GO:0045948">
    <property type="term" value="P:positive regulation of translational initiation"/>
    <property type="evidence" value="ECO:0007669"/>
    <property type="project" value="TreeGrafter"/>
</dbReference>
<keyword evidence="2" id="KW-0217">Developmental protein</keyword>
<organism evidence="11 12">
    <name type="scientific">Diabrotica balteata</name>
    <name type="common">Banded cucumber beetle</name>
    <dbReference type="NCBI Taxonomy" id="107213"/>
    <lineage>
        <taxon>Eukaryota</taxon>
        <taxon>Metazoa</taxon>
        <taxon>Ecdysozoa</taxon>
        <taxon>Arthropoda</taxon>
        <taxon>Hexapoda</taxon>
        <taxon>Insecta</taxon>
        <taxon>Pterygota</taxon>
        <taxon>Neoptera</taxon>
        <taxon>Endopterygota</taxon>
        <taxon>Coleoptera</taxon>
        <taxon>Polyphaga</taxon>
        <taxon>Cucujiformia</taxon>
        <taxon>Chrysomeloidea</taxon>
        <taxon>Chrysomelidae</taxon>
        <taxon>Galerucinae</taxon>
        <taxon>Diabroticina</taxon>
        <taxon>Diabroticites</taxon>
        <taxon>Diabrotica</taxon>
    </lineage>
</organism>
<feature type="domain" description="RRM" evidence="10">
    <location>
        <begin position="62"/>
        <end position="139"/>
    </location>
</feature>
<dbReference type="GO" id="GO:0051321">
    <property type="term" value="P:meiotic cell cycle"/>
    <property type="evidence" value="ECO:0007669"/>
    <property type="project" value="UniProtKB-ARBA"/>
</dbReference>
<dbReference type="Gene3D" id="3.30.70.330">
    <property type="match status" value="1"/>
</dbReference>
<evidence type="ECO:0000256" key="9">
    <source>
        <dbReference type="SAM" id="MobiDB-lite"/>
    </source>
</evidence>
<proteinExistence type="predicted"/>
<evidence type="ECO:0000256" key="5">
    <source>
        <dbReference type="ARBA" id="ARBA00022845"/>
    </source>
</evidence>
<evidence type="ECO:0000313" key="12">
    <source>
        <dbReference type="Proteomes" id="UP001153709"/>
    </source>
</evidence>
<evidence type="ECO:0000256" key="6">
    <source>
        <dbReference type="ARBA" id="ARBA00022871"/>
    </source>
</evidence>
<keyword evidence="7 8" id="KW-0694">RNA-binding</keyword>
<evidence type="ECO:0000256" key="1">
    <source>
        <dbReference type="ARBA" id="ARBA00004496"/>
    </source>
</evidence>
<dbReference type="Proteomes" id="UP001153709">
    <property type="component" value="Chromosome 5"/>
</dbReference>
<keyword evidence="6" id="KW-0744">Spermatogenesis</keyword>
<comment type="subcellular location">
    <subcellularLocation>
        <location evidence="1">Cytoplasm</location>
    </subcellularLocation>
</comment>
<evidence type="ECO:0000256" key="7">
    <source>
        <dbReference type="ARBA" id="ARBA00022884"/>
    </source>
</evidence>
<dbReference type="PROSITE" id="PS50102">
    <property type="entry name" value="RRM"/>
    <property type="match status" value="1"/>
</dbReference>
<dbReference type="AlphaFoldDB" id="A0A9N9SY18"/>
<dbReference type="OrthoDB" id="762982at2759"/>
<keyword evidence="12" id="KW-1185">Reference proteome</keyword>
<sequence>MLTIMSTSSQNNGKKSSASSIVNTPSSTPITNLANGSSIQGTAHSSPPPNNNAPKYGTLVPNRIFVGGISANTTEGELMQLFSNYGTVKAAKIIQDRAGVSKGYGFITFESEDDAKRPLREAENIVLRERKLNIAPAIKKQPFSRAFDASSPPAVAANSASQFFFPPGAAVPYFQSGVTYYTQPAPAAPGDHTAQQPVYQPPPMYPTQTGPPQAATYPSMMFPAQTIYMPQQYPMAIPYEYNFYQGNGPSLPTQYLAGGQSGPGSSHCTSLPSSNSPPRPNCYGQQVPTYNSGDPVYYNLPIYGATLEGPPLYADAFDLSASGTYAEETYRSMITTLTGENVEASLGSSITSTQATSDNFTQHLDQSLVESDSSIVNVGGKPPPHKSSETIVSAPSQPQEERNSHTPIVSLLSIDHQQEKDYSSMQSGRRRKILLVQSNQNNVPMYPTNGYINQFVGYNPQQPPPPSFGQPLFNTGYGFSEYRRFNGYPDLRSNTNSNKPRRRIYENRRSNDHSSRSSLRTDSNSSASCVDENKNEEKTFRTTVNTPPPAPYSPMTNQQFKFINYSNTKNVYNYKYANNNNYYNRTATHHDRFKHTEPLANKNNYSFIYPLTNNFLTNSHTQSNSDSLSSQNSQVHVTTTGQSFVPVTIQAQTKRNKRSLRRSGASAGGINEIGAGDAPLPGEECEDVYKKLETLKL</sequence>
<evidence type="ECO:0000259" key="10">
    <source>
        <dbReference type="PROSITE" id="PS50102"/>
    </source>
</evidence>
<dbReference type="PANTHER" id="PTHR11176">
    <property type="entry name" value="BOULE-RELATED"/>
    <property type="match status" value="1"/>
</dbReference>
<dbReference type="GO" id="GO:0007283">
    <property type="term" value="P:spermatogenesis"/>
    <property type="evidence" value="ECO:0007669"/>
    <property type="project" value="UniProtKB-KW"/>
</dbReference>
<accession>A0A9N9SY18</accession>
<dbReference type="GO" id="GO:0003730">
    <property type="term" value="F:mRNA 3'-UTR binding"/>
    <property type="evidence" value="ECO:0007669"/>
    <property type="project" value="TreeGrafter"/>
</dbReference>
<feature type="compositionally biased region" description="Polar residues" evidence="9">
    <location>
        <begin position="389"/>
        <end position="398"/>
    </location>
</feature>
<evidence type="ECO:0000256" key="4">
    <source>
        <dbReference type="ARBA" id="ARBA00022782"/>
    </source>
</evidence>
<evidence type="ECO:0000256" key="8">
    <source>
        <dbReference type="PROSITE-ProRule" id="PRU00176"/>
    </source>
</evidence>
<dbReference type="SUPFAM" id="SSF54928">
    <property type="entry name" value="RNA-binding domain, RBD"/>
    <property type="match status" value="1"/>
</dbReference>
<feature type="compositionally biased region" description="Low complexity" evidence="9">
    <location>
        <begin position="620"/>
        <end position="634"/>
    </location>
</feature>
<evidence type="ECO:0000313" key="11">
    <source>
        <dbReference type="EMBL" id="CAG9834658.1"/>
    </source>
</evidence>
<dbReference type="GO" id="GO:0030154">
    <property type="term" value="P:cell differentiation"/>
    <property type="evidence" value="ECO:0007669"/>
    <property type="project" value="UniProtKB-KW"/>
</dbReference>
<feature type="region of interest" description="Disordered" evidence="9">
    <location>
        <begin position="254"/>
        <end position="282"/>
    </location>
</feature>
<feature type="region of interest" description="Disordered" evidence="9">
    <location>
        <begin position="651"/>
        <end position="682"/>
    </location>
</feature>
<feature type="region of interest" description="Disordered" evidence="9">
    <location>
        <begin position="375"/>
        <end position="404"/>
    </location>
</feature>
<name>A0A9N9SY18_DIABA</name>
<dbReference type="GO" id="GO:0070935">
    <property type="term" value="P:3'-UTR-mediated mRNA stabilization"/>
    <property type="evidence" value="ECO:0007669"/>
    <property type="project" value="TreeGrafter"/>
</dbReference>
<dbReference type="GO" id="GO:0005737">
    <property type="term" value="C:cytoplasm"/>
    <property type="evidence" value="ECO:0007669"/>
    <property type="project" value="UniProtKB-SubCell"/>
</dbReference>
<keyword evidence="3" id="KW-0963">Cytoplasm</keyword>
<evidence type="ECO:0000256" key="3">
    <source>
        <dbReference type="ARBA" id="ARBA00022490"/>
    </source>
</evidence>
<dbReference type="GO" id="GO:0008494">
    <property type="term" value="F:translation activator activity"/>
    <property type="evidence" value="ECO:0007669"/>
    <property type="project" value="TreeGrafter"/>
</dbReference>